<evidence type="ECO:0000256" key="1">
    <source>
        <dbReference type="SAM" id="MobiDB-lite"/>
    </source>
</evidence>
<evidence type="ECO:0000313" key="2">
    <source>
        <dbReference type="EMBL" id="KAK3690446.1"/>
    </source>
</evidence>
<evidence type="ECO:0008006" key="4">
    <source>
        <dbReference type="Google" id="ProtNLM"/>
    </source>
</evidence>
<proteinExistence type="predicted"/>
<dbReference type="Proteomes" id="UP001270362">
    <property type="component" value="Unassembled WGS sequence"/>
</dbReference>
<keyword evidence="3" id="KW-1185">Reference proteome</keyword>
<gene>
    <name evidence="2" type="ORF">B0T22DRAFT_515840</name>
</gene>
<accession>A0AAE0XDE7</accession>
<feature type="region of interest" description="Disordered" evidence="1">
    <location>
        <begin position="325"/>
        <end position="349"/>
    </location>
</feature>
<protein>
    <recommendedName>
        <fullName evidence="4">F-box domain-containing protein</fullName>
    </recommendedName>
</protein>
<reference evidence="2" key="2">
    <citation type="submission" date="2023-06" db="EMBL/GenBank/DDBJ databases">
        <authorList>
            <consortium name="Lawrence Berkeley National Laboratory"/>
            <person name="Haridas S."/>
            <person name="Hensen N."/>
            <person name="Bonometti L."/>
            <person name="Westerberg I."/>
            <person name="Brannstrom I.O."/>
            <person name="Guillou S."/>
            <person name="Cros-Aarteil S."/>
            <person name="Calhoun S."/>
            <person name="Kuo A."/>
            <person name="Mondo S."/>
            <person name="Pangilinan J."/>
            <person name="Riley R."/>
            <person name="Labutti K."/>
            <person name="Andreopoulos B."/>
            <person name="Lipzen A."/>
            <person name="Chen C."/>
            <person name="Yanf M."/>
            <person name="Daum C."/>
            <person name="Ng V."/>
            <person name="Clum A."/>
            <person name="Steindorff A."/>
            <person name="Ohm R."/>
            <person name="Martin F."/>
            <person name="Silar P."/>
            <person name="Natvig D."/>
            <person name="Lalanne C."/>
            <person name="Gautier V."/>
            <person name="Ament-Velasquez S.L."/>
            <person name="Kruys A."/>
            <person name="Hutchinson M.I."/>
            <person name="Powell A.J."/>
            <person name="Barry K."/>
            <person name="Miller A.N."/>
            <person name="Grigoriev I.V."/>
            <person name="Debuchy R."/>
            <person name="Gladieux P."/>
            <person name="Thoren M.H."/>
            <person name="Johannesson H."/>
        </authorList>
    </citation>
    <scope>NUCLEOTIDE SEQUENCE</scope>
    <source>
        <strain evidence="2">CBS 314.62</strain>
    </source>
</reference>
<sequence length="494" mass="54642">MDKLSPEIYSLILAHVVADAVPAPRRHGLATVSRKWQALVEPLAFAGIHLWLDDEDVAAFADAFRSPRRRTLLRRLIVRFNPPTDGKSRRRHDVNSAALTAVLTALLAHLATWEPTGRSLELSFSCYQRRKTPSRRYLTLTQSESTLPPAVPCITSLNIHAGRGRALHPSSICTLAARLPNLQALTLRTFTPPPSRPELRKALRTALADGLNALTLPSLRRLELNQAPPLEIYAHSFPCGDPAAASTDPLNTALRRLAQRTPLTSLILTDMMISPDLFTGGPGALWPTLHVFAIEANALAPSGAWYWTGDPVSTRACTPPERDDYDAGYQYMFPPPPPDEDPNSEPESDFAADAVRNGYEPKHEWRDTPDDAKLTPLLVAMARAVQGMPNLRTGSVYLEHDLVYRSRLGCNEIAIACAAAGERFERSWDEDDDVGRGVRRCKVWVDTAAGWAVPDQVRDAWQEWLGETGVFETGYFRPLHDDGSVVGGTDAWNW</sequence>
<organism evidence="2 3">
    <name type="scientific">Podospora appendiculata</name>
    <dbReference type="NCBI Taxonomy" id="314037"/>
    <lineage>
        <taxon>Eukaryota</taxon>
        <taxon>Fungi</taxon>
        <taxon>Dikarya</taxon>
        <taxon>Ascomycota</taxon>
        <taxon>Pezizomycotina</taxon>
        <taxon>Sordariomycetes</taxon>
        <taxon>Sordariomycetidae</taxon>
        <taxon>Sordariales</taxon>
        <taxon>Podosporaceae</taxon>
        <taxon>Podospora</taxon>
    </lineage>
</organism>
<evidence type="ECO:0000313" key="3">
    <source>
        <dbReference type="Proteomes" id="UP001270362"/>
    </source>
</evidence>
<reference evidence="2" key="1">
    <citation type="journal article" date="2023" name="Mol. Phylogenet. Evol.">
        <title>Genome-scale phylogeny and comparative genomics of the fungal order Sordariales.</title>
        <authorList>
            <person name="Hensen N."/>
            <person name="Bonometti L."/>
            <person name="Westerberg I."/>
            <person name="Brannstrom I.O."/>
            <person name="Guillou S."/>
            <person name="Cros-Aarteil S."/>
            <person name="Calhoun S."/>
            <person name="Haridas S."/>
            <person name="Kuo A."/>
            <person name="Mondo S."/>
            <person name="Pangilinan J."/>
            <person name="Riley R."/>
            <person name="LaButti K."/>
            <person name="Andreopoulos B."/>
            <person name="Lipzen A."/>
            <person name="Chen C."/>
            <person name="Yan M."/>
            <person name="Daum C."/>
            <person name="Ng V."/>
            <person name="Clum A."/>
            <person name="Steindorff A."/>
            <person name="Ohm R.A."/>
            <person name="Martin F."/>
            <person name="Silar P."/>
            <person name="Natvig D.O."/>
            <person name="Lalanne C."/>
            <person name="Gautier V."/>
            <person name="Ament-Velasquez S.L."/>
            <person name="Kruys A."/>
            <person name="Hutchinson M.I."/>
            <person name="Powell A.J."/>
            <person name="Barry K."/>
            <person name="Miller A.N."/>
            <person name="Grigoriev I.V."/>
            <person name="Debuchy R."/>
            <person name="Gladieux P."/>
            <person name="Hiltunen Thoren M."/>
            <person name="Johannesson H."/>
        </authorList>
    </citation>
    <scope>NUCLEOTIDE SEQUENCE</scope>
    <source>
        <strain evidence="2">CBS 314.62</strain>
    </source>
</reference>
<dbReference type="EMBL" id="JAULSO010000002">
    <property type="protein sequence ID" value="KAK3690446.1"/>
    <property type="molecule type" value="Genomic_DNA"/>
</dbReference>
<feature type="compositionally biased region" description="Acidic residues" evidence="1">
    <location>
        <begin position="338"/>
        <end position="349"/>
    </location>
</feature>
<comment type="caution">
    <text evidence="2">The sequence shown here is derived from an EMBL/GenBank/DDBJ whole genome shotgun (WGS) entry which is preliminary data.</text>
</comment>
<dbReference type="AlphaFoldDB" id="A0AAE0XDE7"/>
<name>A0AAE0XDE7_9PEZI</name>